<organism evidence="3 4">
    <name type="scientific">Amycolatopsis cynarae</name>
    <dbReference type="NCBI Taxonomy" id="2995223"/>
    <lineage>
        <taxon>Bacteria</taxon>
        <taxon>Bacillati</taxon>
        <taxon>Actinomycetota</taxon>
        <taxon>Actinomycetes</taxon>
        <taxon>Pseudonocardiales</taxon>
        <taxon>Pseudonocardiaceae</taxon>
        <taxon>Amycolatopsis</taxon>
    </lineage>
</organism>
<protein>
    <submittedName>
        <fullName evidence="3">SRPBCC family protein</fullName>
    </submittedName>
</protein>
<accession>A0ABY7B968</accession>
<dbReference type="CDD" id="cd07817">
    <property type="entry name" value="SRPBCC_8"/>
    <property type="match status" value="1"/>
</dbReference>
<gene>
    <name evidence="3" type="ORF">ORV05_14460</name>
</gene>
<evidence type="ECO:0000259" key="2">
    <source>
        <dbReference type="Pfam" id="PF03364"/>
    </source>
</evidence>
<dbReference type="PANTHER" id="PTHR33824:SF7">
    <property type="entry name" value="POLYKETIDE CYCLASE_DEHYDRASE AND LIPID TRANSPORT SUPERFAMILY PROTEIN"/>
    <property type="match status" value="1"/>
</dbReference>
<evidence type="ECO:0000313" key="4">
    <source>
        <dbReference type="Proteomes" id="UP001163203"/>
    </source>
</evidence>
<dbReference type="InterPro" id="IPR023393">
    <property type="entry name" value="START-like_dom_sf"/>
</dbReference>
<evidence type="ECO:0000256" key="1">
    <source>
        <dbReference type="SAM" id="MobiDB-lite"/>
    </source>
</evidence>
<dbReference type="Proteomes" id="UP001163203">
    <property type="component" value="Chromosome"/>
</dbReference>
<feature type="domain" description="Coenzyme Q-binding protein COQ10 START" evidence="2">
    <location>
        <begin position="147"/>
        <end position="268"/>
    </location>
</feature>
<name>A0ABY7B968_9PSEU</name>
<sequence length="344" mass="37473">MVTNQLKNVAGKVEEVGGKVAEKATGKVGEVVGSVAPSNPLGDSLRGLAETVTAQAANAMARKISSTAGRLTEYAAGGAGSGLGGLLGALVGEGTGVKRKAVLGALKGGLGGIADNVKEAVKGAFGMGGRGSKNKIKLTNIVEQIDIGAPVDLVYDQWTLFTDFPTFMKKVEHVEQVSDEKLVWKAQVFWSHRTWDSTILEQVPGERIIWRSEGKKGYVDGAVTFHELTPDLTRVVLVLEYHPQGLFERTGNLWRAQGRRVRLELKHFQRHVMAHVLLHPEEVEGWPGEIHDGHVVRERESEEDRGGAAEEGRREEEPEKEPEEEPVPKARTGETESRERAKSR</sequence>
<feature type="compositionally biased region" description="Basic and acidic residues" evidence="1">
    <location>
        <begin position="292"/>
        <end position="317"/>
    </location>
</feature>
<dbReference type="Gene3D" id="3.30.530.20">
    <property type="match status" value="1"/>
</dbReference>
<dbReference type="PANTHER" id="PTHR33824">
    <property type="entry name" value="POLYKETIDE CYCLASE/DEHYDRASE AND LIPID TRANSPORT SUPERFAMILY PROTEIN"/>
    <property type="match status" value="1"/>
</dbReference>
<dbReference type="SUPFAM" id="SSF55961">
    <property type="entry name" value="Bet v1-like"/>
    <property type="match status" value="1"/>
</dbReference>
<feature type="compositionally biased region" description="Basic and acidic residues" evidence="1">
    <location>
        <begin position="326"/>
        <end position="344"/>
    </location>
</feature>
<evidence type="ECO:0000313" key="3">
    <source>
        <dbReference type="EMBL" id="WAL68912.1"/>
    </source>
</evidence>
<proteinExistence type="predicted"/>
<dbReference type="InterPro" id="IPR005031">
    <property type="entry name" value="COQ10_START"/>
</dbReference>
<dbReference type="InterPro" id="IPR047137">
    <property type="entry name" value="ORF3"/>
</dbReference>
<dbReference type="RefSeq" id="WP_268759004.1">
    <property type="nucleotide sequence ID" value="NZ_CP113836.1"/>
</dbReference>
<feature type="region of interest" description="Disordered" evidence="1">
    <location>
        <begin position="292"/>
        <end position="344"/>
    </location>
</feature>
<keyword evidence="4" id="KW-1185">Reference proteome</keyword>
<dbReference type="EMBL" id="CP113836">
    <property type="protein sequence ID" value="WAL68912.1"/>
    <property type="molecule type" value="Genomic_DNA"/>
</dbReference>
<reference evidence="3" key="1">
    <citation type="submission" date="2022-11" db="EMBL/GenBank/DDBJ databases">
        <authorList>
            <person name="Mo P."/>
        </authorList>
    </citation>
    <scope>NUCLEOTIDE SEQUENCE</scope>
    <source>
        <strain evidence="3">HUAS 11-8</strain>
    </source>
</reference>
<dbReference type="Pfam" id="PF03364">
    <property type="entry name" value="Polyketide_cyc"/>
    <property type="match status" value="1"/>
</dbReference>